<dbReference type="SUPFAM" id="SSF53448">
    <property type="entry name" value="Nucleotide-diphospho-sugar transferases"/>
    <property type="match status" value="1"/>
</dbReference>
<protein>
    <recommendedName>
        <fullName evidence="2">Glycosyltransferase</fullName>
    </recommendedName>
</protein>
<evidence type="ECO:0000313" key="1">
    <source>
        <dbReference type="EMBL" id="ARF08667.1"/>
    </source>
</evidence>
<accession>A0A1V0SAC3</accession>
<organism evidence="1">
    <name type="scientific">Catovirus CTV1</name>
    <dbReference type="NCBI Taxonomy" id="1977631"/>
    <lineage>
        <taxon>Viruses</taxon>
        <taxon>Varidnaviria</taxon>
        <taxon>Bamfordvirae</taxon>
        <taxon>Nucleocytoviricota</taxon>
        <taxon>Megaviricetes</taxon>
        <taxon>Imitervirales</taxon>
        <taxon>Mimiviridae</taxon>
        <taxon>Klosneuvirinae</taxon>
        <taxon>Catovirus</taxon>
    </lineage>
</organism>
<name>A0A1V0SAC3_9VIRU</name>
<dbReference type="InterPro" id="IPR029044">
    <property type="entry name" value="Nucleotide-diphossugar_trans"/>
</dbReference>
<evidence type="ECO:0008006" key="2">
    <source>
        <dbReference type="Google" id="ProtNLM"/>
    </source>
</evidence>
<proteinExistence type="predicted"/>
<sequence>MDCFTIKANPHQYSSGFYYKINTASKQEYEYILDCQLLEGDSAFVYCEDEQCRPLISRENRIYCGEEKNFTFSVKGNGKVIRFGMLFSGINKEYNLLVNNVTIKKNDEIVNEMNNLVLHKNSQLIHKKEPTIIMNKHFIKDANKNVKINNNILNIKKTIEKTVSIIFPILNQTNDNKYIGMLNDIQSQNYRKMEIIIYTNENIRNRIRFPNVRIEKMDNNYGRTINKGIVKSKMEYICIVNEEERLRDNSSIRDILNQKFNDFIFSNSNESYNESDNMMIKCQKIGLCVWNKEYMNKIGKFNEFLNEKSFDDYLLRTLRITKDPIHYEEKLLKSKKKSADNELIKYVYTNNIINHFDNKEFTVIMTDYQHNELLETDSNKIFVENNKNLKIDFSDNRITMSTDIFKILYTQINIKKLISNNSEIYDNIIL</sequence>
<dbReference type="EMBL" id="KY684083">
    <property type="protein sequence ID" value="ARF08667.1"/>
    <property type="molecule type" value="Genomic_DNA"/>
</dbReference>
<reference evidence="1" key="1">
    <citation type="journal article" date="2017" name="Science">
        <title>Giant viruses with an expanded complement of translation system components.</title>
        <authorList>
            <person name="Schulz F."/>
            <person name="Yutin N."/>
            <person name="Ivanova N.N."/>
            <person name="Ortega D.R."/>
            <person name="Lee T.K."/>
            <person name="Vierheilig J."/>
            <person name="Daims H."/>
            <person name="Horn M."/>
            <person name="Wagner M."/>
            <person name="Jensen G.J."/>
            <person name="Kyrpides N.C."/>
            <person name="Koonin E.V."/>
            <person name="Woyke T."/>
        </authorList>
    </citation>
    <scope>NUCLEOTIDE SEQUENCE</scope>
    <source>
        <strain evidence="1">CTV1</strain>
    </source>
</reference>
<gene>
    <name evidence="1" type="ORF">Catovirus_1_717</name>
</gene>